<dbReference type="Proteomes" id="UP000248168">
    <property type="component" value="Unassembled WGS sequence"/>
</dbReference>
<dbReference type="EMBL" id="OUNR01000001">
    <property type="protein sequence ID" value="SPP63189.1"/>
    <property type="molecule type" value="Genomic_DNA"/>
</dbReference>
<dbReference type="Pfam" id="PF09723">
    <property type="entry name" value="Zn_ribbon_8"/>
    <property type="match status" value="1"/>
</dbReference>
<organism evidence="3 4">
    <name type="scientific">Nitrospira lenta</name>
    <dbReference type="NCBI Taxonomy" id="1436998"/>
    <lineage>
        <taxon>Bacteria</taxon>
        <taxon>Pseudomonadati</taxon>
        <taxon>Nitrospirota</taxon>
        <taxon>Nitrospiria</taxon>
        <taxon>Nitrospirales</taxon>
        <taxon>Nitrospiraceae</taxon>
        <taxon>Nitrospira</taxon>
    </lineage>
</organism>
<dbReference type="InterPro" id="IPR013429">
    <property type="entry name" value="Regulatory_FmdB_Zinc_ribbon"/>
</dbReference>
<sequence>MRDSVTERICQESEKGNSIMPVYEYRCGQCSKAFEATQSVHARPEDTECPFCQAQDATRLLSSFASTVKGDHKPGFAEMKAGSMLNERMDRFAKLPPLNAKRNVPQPNAASPSDPGSGPGADS</sequence>
<dbReference type="NCBIfam" id="TIGR02605">
    <property type="entry name" value="CxxC_CxxC_SSSS"/>
    <property type="match status" value="1"/>
</dbReference>
<dbReference type="AlphaFoldDB" id="A0A330L1R1"/>
<reference evidence="4" key="1">
    <citation type="submission" date="2018-04" db="EMBL/GenBank/DDBJ databases">
        <authorList>
            <person name="Lucker S."/>
            <person name="Sakoula D."/>
        </authorList>
    </citation>
    <scope>NUCLEOTIDE SEQUENCE [LARGE SCALE GENOMIC DNA]</scope>
</reference>
<evidence type="ECO:0000256" key="1">
    <source>
        <dbReference type="SAM" id="MobiDB-lite"/>
    </source>
</evidence>
<dbReference type="InParanoid" id="A0A330L1R1"/>
<keyword evidence="4" id="KW-1185">Reference proteome</keyword>
<dbReference type="SMART" id="SM00834">
    <property type="entry name" value="CxxC_CXXC_SSSS"/>
    <property type="match status" value="1"/>
</dbReference>
<gene>
    <name evidence="3" type="ORF">NITLEN_10275</name>
</gene>
<feature type="domain" description="Putative regulatory protein FmdB zinc ribbon" evidence="2">
    <location>
        <begin position="20"/>
        <end position="62"/>
    </location>
</feature>
<feature type="region of interest" description="Disordered" evidence="1">
    <location>
        <begin position="88"/>
        <end position="123"/>
    </location>
</feature>
<protein>
    <recommendedName>
        <fullName evidence="2">Putative regulatory protein FmdB zinc ribbon domain-containing protein</fullName>
    </recommendedName>
</protein>
<evidence type="ECO:0000313" key="4">
    <source>
        <dbReference type="Proteomes" id="UP000248168"/>
    </source>
</evidence>
<evidence type="ECO:0000259" key="2">
    <source>
        <dbReference type="SMART" id="SM00834"/>
    </source>
</evidence>
<accession>A0A330L1R1</accession>
<proteinExistence type="predicted"/>
<name>A0A330L1R1_9BACT</name>
<evidence type="ECO:0000313" key="3">
    <source>
        <dbReference type="EMBL" id="SPP63189.1"/>
    </source>
</evidence>